<proteinExistence type="inferred from homology"/>
<dbReference type="STRING" id="300112.A0A4S2J9U3"/>
<protein>
    <submittedName>
        <fullName evidence="4">Heat shock 70 kDa protein cognate 4</fullName>
    </submittedName>
</protein>
<evidence type="ECO:0000256" key="3">
    <source>
        <dbReference type="ARBA" id="ARBA00022840"/>
    </source>
</evidence>
<dbReference type="SUPFAM" id="SSF53067">
    <property type="entry name" value="Actin-like ATPase domain"/>
    <property type="match status" value="1"/>
</dbReference>
<comment type="caution">
    <text evidence="4">The sequence shown here is derived from an EMBL/GenBank/DDBJ whole genome shotgun (WGS) entry which is preliminary data.</text>
</comment>
<evidence type="ECO:0000313" key="5">
    <source>
        <dbReference type="Proteomes" id="UP000310200"/>
    </source>
</evidence>
<gene>
    <name evidence="4" type="ORF">DBV15_01113</name>
</gene>
<name>A0A4S2J9U3_9HYME</name>
<dbReference type="Proteomes" id="UP000310200">
    <property type="component" value="Unassembled WGS sequence"/>
</dbReference>
<keyword evidence="3" id="KW-0067">ATP-binding</keyword>
<dbReference type="EMBL" id="QBLH01003951">
    <property type="protein sequence ID" value="TGZ32092.1"/>
    <property type="molecule type" value="Genomic_DNA"/>
</dbReference>
<evidence type="ECO:0000256" key="2">
    <source>
        <dbReference type="ARBA" id="ARBA00022741"/>
    </source>
</evidence>
<evidence type="ECO:0000256" key="1">
    <source>
        <dbReference type="ARBA" id="ARBA00007381"/>
    </source>
</evidence>
<keyword evidence="4" id="KW-0346">Stress response</keyword>
<dbReference type="Gene3D" id="3.30.420.40">
    <property type="match status" value="1"/>
</dbReference>
<sequence>MQSDMRHRPFTQSSMTTTKNLTKMSVLIMCINGDEDNSVLIYRGEAKSFFPEEISSMVLTKMKEIAEAYLDITITNAL</sequence>
<dbReference type="AlphaFoldDB" id="A0A4S2J9U3"/>
<dbReference type="InterPro" id="IPR013126">
    <property type="entry name" value="Hsp_70_fam"/>
</dbReference>
<reference evidence="4 5" key="1">
    <citation type="journal article" date="2019" name="Philos. Trans. R. Soc. Lond., B, Biol. Sci.">
        <title>Ant behaviour and brain gene expression of defending hosts depend on the ecological success of the intruding social parasite.</title>
        <authorList>
            <person name="Kaur R."/>
            <person name="Stoldt M."/>
            <person name="Jongepier E."/>
            <person name="Feldmeyer B."/>
            <person name="Menzel F."/>
            <person name="Bornberg-Bauer E."/>
            <person name="Foitzik S."/>
        </authorList>
    </citation>
    <scope>NUCLEOTIDE SEQUENCE [LARGE SCALE GENOMIC DNA]</scope>
    <source>
        <tissue evidence="4">Whole body</tissue>
    </source>
</reference>
<dbReference type="GO" id="GO:0005524">
    <property type="term" value="F:ATP binding"/>
    <property type="evidence" value="ECO:0007669"/>
    <property type="project" value="UniProtKB-KW"/>
</dbReference>
<dbReference type="Pfam" id="PF00012">
    <property type="entry name" value="HSP70"/>
    <property type="match status" value="1"/>
</dbReference>
<dbReference type="GO" id="GO:0140662">
    <property type="term" value="F:ATP-dependent protein folding chaperone"/>
    <property type="evidence" value="ECO:0007669"/>
    <property type="project" value="InterPro"/>
</dbReference>
<keyword evidence="2" id="KW-0547">Nucleotide-binding</keyword>
<keyword evidence="5" id="KW-1185">Reference proteome</keyword>
<comment type="similarity">
    <text evidence="1">Belongs to the heat shock protein 70 family.</text>
</comment>
<dbReference type="InterPro" id="IPR043129">
    <property type="entry name" value="ATPase_NBD"/>
</dbReference>
<organism evidence="4 5">
    <name type="scientific">Temnothorax longispinosus</name>
    <dbReference type="NCBI Taxonomy" id="300112"/>
    <lineage>
        <taxon>Eukaryota</taxon>
        <taxon>Metazoa</taxon>
        <taxon>Ecdysozoa</taxon>
        <taxon>Arthropoda</taxon>
        <taxon>Hexapoda</taxon>
        <taxon>Insecta</taxon>
        <taxon>Pterygota</taxon>
        <taxon>Neoptera</taxon>
        <taxon>Endopterygota</taxon>
        <taxon>Hymenoptera</taxon>
        <taxon>Apocrita</taxon>
        <taxon>Aculeata</taxon>
        <taxon>Formicoidea</taxon>
        <taxon>Formicidae</taxon>
        <taxon>Myrmicinae</taxon>
        <taxon>Temnothorax</taxon>
    </lineage>
</organism>
<evidence type="ECO:0000313" key="4">
    <source>
        <dbReference type="EMBL" id="TGZ32092.1"/>
    </source>
</evidence>
<accession>A0A4S2J9U3</accession>